<dbReference type="EMBL" id="JARRTL010000034">
    <property type="protein sequence ID" value="MEC0487706.1"/>
    <property type="molecule type" value="Genomic_DNA"/>
</dbReference>
<dbReference type="EMBL" id="LECW02000022">
    <property type="protein sequence ID" value="KRT93126.1"/>
    <property type="molecule type" value="Genomic_DNA"/>
</dbReference>
<gene>
    <name evidence="2" type="ORF">AB447_219425</name>
    <name evidence="3" type="ORF">P8828_23445</name>
</gene>
<dbReference type="SUPFAM" id="SSF109915">
    <property type="entry name" value="Hypothetical protein YhaI"/>
    <property type="match status" value="1"/>
</dbReference>
<evidence type="ECO:0000313" key="5">
    <source>
        <dbReference type="Proteomes" id="UP001341297"/>
    </source>
</evidence>
<accession>A0A0T6BPL6</accession>
<name>A0A0T6BPL6_9BACI</name>
<dbReference type="Proteomes" id="UP001341297">
    <property type="component" value="Unassembled WGS sequence"/>
</dbReference>
<sequence length="115" mass="13573">MDSMEHRLERLEYYIKLLLNTADMDEYPYYKMLIERGLSEEEAKETEKLCEELAEELEAQKAQGFVMFDNLLALFAGQLNEKLEVHETIFALHKQGLYKPLMIEFIGIMKQYGLD</sequence>
<evidence type="ECO:0000313" key="3">
    <source>
        <dbReference type="EMBL" id="MEC0487706.1"/>
    </source>
</evidence>
<proteinExistence type="predicted"/>
<reference evidence="3 5" key="3">
    <citation type="submission" date="2023-03" db="EMBL/GenBank/DDBJ databases">
        <title>Agriculturally important microbes genome sequencing.</title>
        <authorList>
            <person name="Dunlap C."/>
        </authorList>
    </citation>
    <scope>NUCLEOTIDE SEQUENCE [LARGE SCALE GENOMIC DNA]</scope>
    <source>
        <strain evidence="3 5">CBP-3203</strain>
    </source>
</reference>
<dbReference type="OrthoDB" id="2353223at2"/>
<dbReference type="AlphaFoldDB" id="A0A0T6BPL6"/>
<dbReference type="InterPro" id="IPR035945">
    <property type="entry name" value="YhaI-like_sf"/>
</dbReference>
<dbReference type="Gene3D" id="1.10.3750.10">
    <property type="entry name" value="YhaI-like"/>
    <property type="match status" value="1"/>
</dbReference>
<dbReference type="RefSeq" id="WP_048353690.1">
    <property type="nucleotide sequence ID" value="NZ_CP023481.1"/>
</dbReference>
<dbReference type="Pfam" id="PF08963">
    <property type="entry name" value="DUF1878"/>
    <property type="match status" value="1"/>
</dbReference>
<dbReference type="InterPro" id="IPR015058">
    <property type="entry name" value="DUF1878"/>
</dbReference>
<reference evidence="2" key="2">
    <citation type="submission" date="2015-10" db="EMBL/GenBank/DDBJ databases">
        <authorList>
            <person name="Gilbert D.G."/>
        </authorList>
    </citation>
    <scope>NUCLEOTIDE SEQUENCE</scope>
    <source>
        <strain evidence="2">GO-13</strain>
    </source>
</reference>
<evidence type="ECO:0000313" key="2">
    <source>
        <dbReference type="EMBL" id="KRT93126.1"/>
    </source>
</evidence>
<reference evidence="2 4" key="1">
    <citation type="journal article" date="2015" name="Int. J. Syst. Evol. Microbiol.">
        <title>Bacillus glycinifermentans sp. nov., isolated from fermented soybean paste.</title>
        <authorList>
            <person name="Kim S.J."/>
            <person name="Dunlap C.A."/>
            <person name="Kwon S.W."/>
            <person name="Rooney A.P."/>
        </authorList>
    </citation>
    <scope>NUCLEOTIDE SEQUENCE [LARGE SCALE GENOMIC DNA]</scope>
    <source>
        <strain evidence="2 4">GO-13</strain>
    </source>
</reference>
<keyword evidence="1" id="KW-0175">Coiled coil</keyword>
<keyword evidence="5" id="KW-1185">Reference proteome</keyword>
<comment type="caution">
    <text evidence="2">The sequence shown here is derived from an EMBL/GenBank/DDBJ whole genome shotgun (WGS) entry which is preliminary data.</text>
</comment>
<evidence type="ECO:0000256" key="1">
    <source>
        <dbReference type="SAM" id="Coils"/>
    </source>
</evidence>
<feature type="coiled-coil region" evidence="1">
    <location>
        <begin position="36"/>
        <end position="63"/>
    </location>
</feature>
<evidence type="ECO:0000313" key="4">
    <source>
        <dbReference type="Proteomes" id="UP000036168"/>
    </source>
</evidence>
<protein>
    <submittedName>
        <fullName evidence="3">DUF1878 family protein</fullName>
    </submittedName>
</protein>
<organism evidence="2 4">
    <name type="scientific">Bacillus glycinifermentans</name>
    <dbReference type="NCBI Taxonomy" id="1664069"/>
    <lineage>
        <taxon>Bacteria</taxon>
        <taxon>Bacillati</taxon>
        <taxon>Bacillota</taxon>
        <taxon>Bacilli</taxon>
        <taxon>Bacillales</taxon>
        <taxon>Bacillaceae</taxon>
        <taxon>Bacillus</taxon>
    </lineage>
</organism>
<dbReference type="Proteomes" id="UP000036168">
    <property type="component" value="Unassembled WGS sequence"/>
</dbReference>
<dbReference type="STRING" id="1664069.BGLY_1111"/>